<feature type="compositionally biased region" description="Polar residues" evidence="1">
    <location>
        <begin position="299"/>
        <end position="315"/>
    </location>
</feature>
<feature type="compositionally biased region" description="Polar residues" evidence="1">
    <location>
        <begin position="432"/>
        <end position="458"/>
    </location>
</feature>
<feature type="compositionally biased region" description="Polar residues" evidence="1">
    <location>
        <begin position="526"/>
        <end position="544"/>
    </location>
</feature>
<feature type="compositionally biased region" description="Polar residues" evidence="1">
    <location>
        <begin position="339"/>
        <end position="356"/>
    </location>
</feature>
<feature type="compositionally biased region" description="Basic and acidic residues" evidence="1">
    <location>
        <begin position="385"/>
        <end position="394"/>
    </location>
</feature>
<protein>
    <recommendedName>
        <fullName evidence="5">Ig-like domain-containing protein</fullName>
    </recommendedName>
</protein>
<feature type="compositionally biased region" description="Acidic residues" evidence="1">
    <location>
        <begin position="557"/>
        <end position="581"/>
    </location>
</feature>
<reference evidence="4" key="1">
    <citation type="submission" date="2016-09" db="EMBL/GenBank/DDBJ databases">
        <authorList>
            <person name="Guldener U."/>
        </authorList>
    </citation>
    <scope>NUCLEOTIDE SEQUENCE [LARGE SCALE GENOMIC DNA]</scope>
    <source>
        <strain evidence="4">V64-1</strain>
    </source>
</reference>
<accession>A0A2H3TTX6</accession>
<evidence type="ECO:0000256" key="1">
    <source>
        <dbReference type="SAM" id="MobiDB-lite"/>
    </source>
</evidence>
<feature type="region of interest" description="Disordered" evidence="1">
    <location>
        <begin position="226"/>
        <end position="512"/>
    </location>
</feature>
<name>A0A2H3TTX6_FUSOX</name>
<gene>
    <name evidence="3" type="ORF">FRV6_16196</name>
</gene>
<dbReference type="AlphaFoldDB" id="A0A2H3TTX6"/>
<feature type="chain" id="PRO_5013648829" description="Ig-like domain-containing protein" evidence="2">
    <location>
        <begin position="17"/>
        <end position="1260"/>
    </location>
</feature>
<feature type="compositionally biased region" description="Low complexity" evidence="1">
    <location>
        <begin position="1102"/>
        <end position="1130"/>
    </location>
</feature>
<feature type="compositionally biased region" description="Polar residues" evidence="1">
    <location>
        <begin position="375"/>
        <end position="384"/>
    </location>
</feature>
<evidence type="ECO:0000313" key="3">
    <source>
        <dbReference type="EMBL" id="SCO92068.1"/>
    </source>
</evidence>
<evidence type="ECO:0000256" key="2">
    <source>
        <dbReference type="SAM" id="SignalP"/>
    </source>
</evidence>
<feature type="signal peptide" evidence="2">
    <location>
        <begin position="1"/>
        <end position="16"/>
    </location>
</feature>
<dbReference type="EMBL" id="FMJY01000010">
    <property type="protein sequence ID" value="SCO92068.1"/>
    <property type="molecule type" value="Genomic_DNA"/>
</dbReference>
<feature type="region of interest" description="Disordered" evidence="1">
    <location>
        <begin position="526"/>
        <end position="632"/>
    </location>
</feature>
<feature type="compositionally biased region" description="Acidic residues" evidence="1">
    <location>
        <begin position="811"/>
        <end position="830"/>
    </location>
</feature>
<evidence type="ECO:0008006" key="5">
    <source>
        <dbReference type="Google" id="ProtNLM"/>
    </source>
</evidence>
<dbReference type="VEuPathDB" id="FungiDB:FOZG_16017"/>
<keyword evidence="2" id="KW-0732">Signal</keyword>
<feature type="region of interest" description="Disordered" evidence="1">
    <location>
        <begin position="140"/>
        <end position="197"/>
    </location>
</feature>
<sequence>MKPIIIFHLCLVSTLAIESSASVCRPKYPNYPLLPSSFISTQPTTPYGISQTLTIAPVSEPTLFKPIESTKPAPGGIFLSESASLPEGNLPSDVSFTTSVSLTAYPSLTGASTEGNPSLSRETASTSGFLSEGILTSHETSDGLVTPSELVEAPSDGKAGVPSTIVSTDADRVSQESQAQTEDHIPSGGSTQTRSSSLIQDASTLLDTDSSADISLVTSEIPGSSVKTEFQGFPTGAPTSDVLEHPSGNIPLPSTPTSAVTLSDELSTASEVSEASFSLPGKPPADTTNSLSGPEITIPAQSSNVLASGTPSGSTPLAVASPDPTEDVSASGTLAGPSSMVSDASVATSTDISPDMTSPVVPTADTSIPAEGSDDSQTGIITHSDSVEPSRLHANETSPTGATSHLRSQSTDTLPPLDTTILIHPTELPGTRSPSDSIDTASPLEPTSSIENAVTKSSSGEDDSKASETNTVIILPTKDTTNESQESTTGDSEATTVATSDVDAPILSADTTTIPSITLIPTDLRASQTSTLSEPSNTPVSATETDVHPPSPTKDEANDEGDEDNNNDDQDDDDDDDDDDGPPIIPIPIPIDPKKPGGGKGGNKPSDSKPADPKSTQEPAKSSENAESTSSCTTSISVTWESALCTVTAAVTTGTPACTTQAFTTVVSCSGTTASTTISTTTVQAAESTWACSPSRCGGRKCTVAKRGLLDRTTYPPKCKWAGPENYADPANFMSAEGGLAKSLAKKHEQLSIVPLPSDGSTSSKRILFSDLPISLSIPHLTGCTSIIVVSKRGAWANHIWEEPAFKPFEAIDENDDEDSGEDEDSDEDERPILAWHRPQLLPRDLNQLGDPVTDFPAREQLDFFRYHALEKLHTPYDPTPVDAKAEDHEFGLNELRRDGGIFDDESDPHIYFFLPYKIINKKRDVNYDKENPVGLPAMWDREGAPSPRADEDGPSFNDQLRTEMAGIFPDIPIEIVMYAPDVVNDFADEADINPRGRAIVQYQPGDTSDCDTKAKWRIFFEKQQKPMKEVEWTPLLERGVQDSQWCDPSDDKKLRARAACEISATASLPSLPTLIGSIIDVLNPTKPILPDFTQLLPSDLPTETPTSESTSPSTTSTTAEAEPTQPTTPFADTGRTDCYDADSFSHEDTTSTVFVEVTEKFCKSLEGIELNAESDDIYELYKDSTTGEQYAYAVSWVGGCVTDQKSQELTDPTEMGSPNCRELFGSVYHFCNEDGPHLGGTSQFGCVQYDVKAGWTGDN</sequence>
<feature type="region of interest" description="Disordered" evidence="1">
    <location>
        <begin position="108"/>
        <end position="127"/>
    </location>
</feature>
<dbReference type="Proteomes" id="UP000219369">
    <property type="component" value="Unassembled WGS sequence"/>
</dbReference>
<feature type="compositionally biased region" description="Polar residues" evidence="1">
    <location>
        <begin position="255"/>
        <end position="276"/>
    </location>
</feature>
<feature type="compositionally biased region" description="Polar residues" evidence="1">
    <location>
        <begin position="188"/>
        <end position="197"/>
    </location>
</feature>
<feature type="compositionally biased region" description="Polar residues" evidence="1">
    <location>
        <begin position="614"/>
        <end position="627"/>
    </location>
</feature>
<feature type="compositionally biased region" description="Polar residues" evidence="1">
    <location>
        <begin position="395"/>
        <end position="410"/>
    </location>
</feature>
<evidence type="ECO:0000313" key="4">
    <source>
        <dbReference type="Proteomes" id="UP000219369"/>
    </source>
</evidence>
<feature type="compositionally biased region" description="Low complexity" evidence="1">
    <location>
        <begin position="411"/>
        <end position="426"/>
    </location>
</feature>
<feature type="region of interest" description="Disordered" evidence="1">
    <location>
        <begin position="808"/>
        <end position="831"/>
    </location>
</feature>
<dbReference type="OrthoDB" id="3886018at2759"/>
<feature type="compositionally biased region" description="Polar residues" evidence="1">
    <location>
        <begin position="467"/>
        <end position="499"/>
    </location>
</feature>
<feature type="region of interest" description="Disordered" evidence="1">
    <location>
        <begin position="1094"/>
        <end position="1136"/>
    </location>
</feature>
<proteinExistence type="predicted"/>
<organism evidence="3 4">
    <name type="scientific">Fusarium oxysporum</name>
    <name type="common">Fusarium vascular wilt</name>
    <dbReference type="NCBI Taxonomy" id="5507"/>
    <lineage>
        <taxon>Eukaryota</taxon>
        <taxon>Fungi</taxon>
        <taxon>Dikarya</taxon>
        <taxon>Ascomycota</taxon>
        <taxon>Pezizomycotina</taxon>
        <taxon>Sordariomycetes</taxon>
        <taxon>Hypocreomycetidae</taxon>
        <taxon>Hypocreales</taxon>
        <taxon>Nectriaceae</taxon>
        <taxon>Fusarium</taxon>
        <taxon>Fusarium oxysporum species complex</taxon>
    </lineage>
</organism>
<dbReference type="VEuPathDB" id="FungiDB:HZS61_004759"/>